<dbReference type="KEGG" id="smir:SMM_0039"/>
<dbReference type="Proteomes" id="UP000019260">
    <property type="component" value="Chromosome"/>
</dbReference>
<keyword evidence="2" id="KW-1185">Reference proteome</keyword>
<proteinExistence type="predicted"/>
<sequence length="57" mass="6603">MVRELILPNHVEIKAEYKEDTKVYVVTFSIQIDVSTKGKTDKFVGTRRDIIGTNNKY</sequence>
<organism evidence="1 2">
    <name type="scientific">Spiroplasma mirum ATCC 29335</name>
    <dbReference type="NCBI Taxonomy" id="838561"/>
    <lineage>
        <taxon>Bacteria</taxon>
        <taxon>Bacillati</taxon>
        <taxon>Mycoplasmatota</taxon>
        <taxon>Mollicutes</taxon>
        <taxon>Entomoplasmatales</taxon>
        <taxon>Spiroplasmataceae</taxon>
        <taxon>Spiroplasma</taxon>
    </lineage>
</organism>
<accession>W0GJT1</accession>
<dbReference type="PATRIC" id="fig|838561.3.peg.47"/>
<dbReference type="HOGENOM" id="CLU_2994430_0_0_14"/>
<evidence type="ECO:0000313" key="1">
    <source>
        <dbReference type="EMBL" id="AHI57423.1"/>
    </source>
</evidence>
<evidence type="ECO:0000313" key="2">
    <source>
        <dbReference type="Proteomes" id="UP000019260"/>
    </source>
</evidence>
<dbReference type="KEGG" id="smia:P344_00230"/>
<dbReference type="AlphaFoldDB" id="W0GJT1"/>
<reference evidence="1 2" key="1">
    <citation type="submission" date="2013-09" db="EMBL/GenBank/DDBJ databases">
        <title>Complete genome sequence of Spiroplasma mirum suckling mouse cataract agent.</title>
        <authorList>
            <person name="Landry C.A."/>
            <person name="Bastian F.O."/>
            <person name="Thune R.L."/>
        </authorList>
    </citation>
    <scope>NUCLEOTIDE SEQUENCE [LARGE SCALE GENOMIC DNA]</scope>
    <source>
        <strain evidence="1 2">SMCA</strain>
    </source>
</reference>
<dbReference type="EMBL" id="CP006720">
    <property type="protein sequence ID" value="AHI57423.1"/>
    <property type="molecule type" value="Genomic_DNA"/>
</dbReference>
<gene>
    <name evidence="1" type="ORF">P344_00230</name>
</gene>
<name>W0GJT1_9MOLU</name>
<protein>
    <submittedName>
        <fullName evidence="1">Uncharacterized protein</fullName>
    </submittedName>
</protein>